<evidence type="ECO:0000313" key="3">
    <source>
        <dbReference type="Proteomes" id="UP000499080"/>
    </source>
</evidence>
<sequence length="117" mass="12965">MWFRTWSPSGPKPTPCPKATAVPSESERSTAGHSNIFQNAIFGTREGKSNRDSNFSLQQACHDECASLQQVNESFEVTERTCSKLATNLPCKLIANYSINRVRTQPGIELAIYRSVA</sequence>
<comment type="caution">
    <text evidence="2">The sequence shown here is derived from an EMBL/GenBank/DDBJ whole genome shotgun (WGS) entry which is preliminary data.</text>
</comment>
<reference evidence="2 3" key="1">
    <citation type="journal article" date="2019" name="Sci. Rep.">
        <title>Orb-weaving spider Araneus ventricosus genome elucidates the spidroin gene catalogue.</title>
        <authorList>
            <person name="Kono N."/>
            <person name="Nakamura H."/>
            <person name="Ohtoshi R."/>
            <person name="Moran D.A.P."/>
            <person name="Shinohara A."/>
            <person name="Yoshida Y."/>
            <person name="Fujiwara M."/>
            <person name="Mori M."/>
            <person name="Tomita M."/>
            <person name="Arakawa K."/>
        </authorList>
    </citation>
    <scope>NUCLEOTIDE SEQUENCE [LARGE SCALE GENOMIC DNA]</scope>
</reference>
<name>A0A4Y2QE91_ARAVE</name>
<evidence type="ECO:0000256" key="1">
    <source>
        <dbReference type="SAM" id="MobiDB-lite"/>
    </source>
</evidence>
<accession>A0A4Y2QE91</accession>
<feature type="region of interest" description="Disordered" evidence="1">
    <location>
        <begin position="1"/>
        <end position="33"/>
    </location>
</feature>
<dbReference type="Proteomes" id="UP000499080">
    <property type="component" value="Unassembled WGS sequence"/>
</dbReference>
<protein>
    <submittedName>
        <fullName evidence="2">Uncharacterized protein</fullName>
    </submittedName>
</protein>
<gene>
    <name evidence="2" type="ORF">AVEN_15085_1</name>
</gene>
<evidence type="ECO:0000313" key="2">
    <source>
        <dbReference type="EMBL" id="GBN61562.1"/>
    </source>
</evidence>
<proteinExistence type="predicted"/>
<keyword evidence="3" id="KW-1185">Reference proteome</keyword>
<dbReference type="AlphaFoldDB" id="A0A4Y2QE91"/>
<organism evidence="2 3">
    <name type="scientific">Araneus ventricosus</name>
    <name type="common">Orbweaver spider</name>
    <name type="synonym">Epeira ventricosa</name>
    <dbReference type="NCBI Taxonomy" id="182803"/>
    <lineage>
        <taxon>Eukaryota</taxon>
        <taxon>Metazoa</taxon>
        <taxon>Ecdysozoa</taxon>
        <taxon>Arthropoda</taxon>
        <taxon>Chelicerata</taxon>
        <taxon>Arachnida</taxon>
        <taxon>Araneae</taxon>
        <taxon>Araneomorphae</taxon>
        <taxon>Entelegynae</taxon>
        <taxon>Araneoidea</taxon>
        <taxon>Araneidae</taxon>
        <taxon>Araneus</taxon>
    </lineage>
</organism>
<dbReference type="EMBL" id="BGPR01013650">
    <property type="protein sequence ID" value="GBN61562.1"/>
    <property type="molecule type" value="Genomic_DNA"/>
</dbReference>